<dbReference type="Proteomes" id="UP000557509">
    <property type="component" value="Unassembled WGS sequence"/>
</dbReference>
<accession>A0A7J6JSL7</accession>
<dbReference type="EMBL" id="JAAUHK010000197">
    <property type="protein sequence ID" value="KAF4638125.1"/>
    <property type="molecule type" value="Genomic_DNA"/>
</dbReference>
<gene>
    <name evidence="1" type="ORF">TGRH88_057340</name>
</gene>
<organism evidence="1 2">
    <name type="scientific">Toxoplasma gondii</name>
    <dbReference type="NCBI Taxonomy" id="5811"/>
    <lineage>
        <taxon>Eukaryota</taxon>
        <taxon>Sar</taxon>
        <taxon>Alveolata</taxon>
        <taxon>Apicomplexa</taxon>
        <taxon>Conoidasida</taxon>
        <taxon>Coccidia</taxon>
        <taxon>Eucoccidiorida</taxon>
        <taxon>Eimeriorina</taxon>
        <taxon>Sarcocystidae</taxon>
        <taxon>Toxoplasma</taxon>
    </lineage>
</organism>
<sequence length="95" mass="10839">MFPRNEFLDTKVELLRHGLHVQPACLSTRTAFFLLDYSTAETPKSGLSHYDRRDSGRHHQKPLNFGFVSRFSSQYSGPPKDSHMVPITLGNCRGF</sequence>
<reference evidence="1 2" key="1">
    <citation type="submission" date="2020-03" db="EMBL/GenBank/DDBJ databases">
        <title>Genome sequence of Toxoplasma gondii RH-88 strain.</title>
        <authorList>
            <person name="Lorenzi H.A."/>
            <person name="Venepally P."/>
            <person name="Rozenberg A."/>
            <person name="Sibley D."/>
        </authorList>
    </citation>
    <scope>NUCLEOTIDE SEQUENCE [LARGE SCALE GENOMIC DNA]</scope>
    <source>
        <strain evidence="1 2">RH-88</strain>
    </source>
</reference>
<evidence type="ECO:0000313" key="1">
    <source>
        <dbReference type="EMBL" id="KAF4638125.1"/>
    </source>
</evidence>
<comment type="caution">
    <text evidence="1">The sequence shown here is derived from an EMBL/GenBank/DDBJ whole genome shotgun (WGS) entry which is preliminary data.</text>
</comment>
<evidence type="ECO:0000313" key="2">
    <source>
        <dbReference type="Proteomes" id="UP000557509"/>
    </source>
</evidence>
<dbReference type="AlphaFoldDB" id="A0A7J6JSL7"/>
<name>A0A7J6JSL7_TOXGO</name>
<keyword evidence="2" id="KW-1185">Reference proteome</keyword>
<protein>
    <submittedName>
        <fullName evidence="1">Uncharacterized protein</fullName>
    </submittedName>
</protein>
<proteinExistence type="predicted"/>